<sequence length="217" mass="23849">MGRRVWVVPRRSGGGRRLRSPTCNRSAVATTDASTVLNGRFRYRATSSAMRSQSTTATGSTLNAPAANRHVLELYASGHSADVFRHFANVPWRIGTYRPTGRLAQWFLRRCSRRSWGSAGPVGIPGLGSSTGASVPGSLRRGAARRARREGRTRRGCSNKCHGHNGSRRRSTQFPSHQPTHRSLPAGHTDLTSRTDVCQRIAHASTHDRLPCGRKWT</sequence>
<proteinExistence type="predicted"/>
<dbReference type="AlphaFoldDB" id="A0AAD1GZ00"/>
<feature type="compositionally biased region" description="Basic residues" evidence="1">
    <location>
        <begin position="142"/>
        <end position="171"/>
    </location>
</feature>
<dbReference type="KEGG" id="mxe:MYXE_10890"/>
<gene>
    <name evidence="2" type="ORF">MYXE_10890</name>
</gene>
<dbReference type="Proteomes" id="UP000464624">
    <property type="component" value="Chromosome"/>
</dbReference>
<protein>
    <submittedName>
        <fullName evidence="2">Uncharacterized protein</fullName>
    </submittedName>
</protein>
<name>A0AAD1GZ00_MYCXE</name>
<evidence type="ECO:0000313" key="3">
    <source>
        <dbReference type="Proteomes" id="UP000464624"/>
    </source>
</evidence>
<dbReference type="EMBL" id="AP022314">
    <property type="protein sequence ID" value="BBU21300.1"/>
    <property type="molecule type" value="Genomic_DNA"/>
</dbReference>
<evidence type="ECO:0000256" key="1">
    <source>
        <dbReference type="SAM" id="MobiDB-lite"/>
    </source>
</evidence>
<reference evidence="2 3" key="1">
    <citation type="submission" date="2019-12" db="EMBL/GenBank/DDBJ databases">
        <title>Complete genome sequence of Mycolicibacterium xenopi str. JCM15661T.</title>
        <authorList>
            <person name="Yoshida M."/>
            <person name="Fukano H."/>
            <person name="Asakura T."/>
            <person name="Hoshino Y."/>
        </authorList>
    </citation>
    <scope>NUCLEOTIDE SEQUENCE [LARGE SCALE GENOMIC DNA]</scope>
    <source>
        <strain evidence="2 3">JCM 15661T</strain>
    </source>
</reference>
<feature type="region of interest" description="Disordered" evidence="1">
    <location>
        <begin position="127"/>
        <end position="191"/>
    </location>
</feature>
<accession>A0AAD1GZ00</accession>
<evidence type="ECO:0000313" key="2">
    <source>
        <dbReference type="EMBL" id="BBU21300.1"/>
    </source>
</evidence>
<organism evidence="2 3">
    <name type="scientific">Mycobacterium xenopi</name>
    <dbReference type="NCBI Taxonomy" id="1789"/>
    <lineage>
        <taxon>Bacteria</taxon>
        <taxon>Bacillati</taxon>
        <taxon>Actinomycetota</taxon>
        <taxon>Actinomycetes</taxon>
        <taxon>Mycobacteriales</taxon>
        <taxon>Mycobacteriaceae</taxon>
        <taxon>Mycobacterium</taxon>
    </lineage>
</organism>